<dbReference type="SUPFAM" id="SSF158442">
    <property type="entry name" value="DsbB-like"/>
    <property type="match status" value="1"/>
</dbReference>
<feature type="transmembrane region" description="Helical" evidence="12">
    <location>
        <begin position="48"/>
        <end position="69"/>
    </location>
</feature>
<keyword evidence="4 12" id="KW-0812">Transmembrane</keyword>
<name>A0A0G0MNP7_9BACT</name>
<evidence type="ECO:0000256" key="7">
    <source>
        <dbReference type="ARBA" id="ARBA00023002"/>
    </source>
</evidence>
<dbReference type="InterPro" id="IPR012187">
    <property type="entry name" value="Disulphide_bond_form_BdbC"/>
</dbReference>
<keyword evidence="10" id="KW-0143">Chaperone</keyword>
<keyword evidence="5" id="KW-0249">Electron transport</keyword>
<organism evidence="13 14">
    <name type="scientific">Candidatus Woesebacteria bacterium GW2011_GWB1_38_5</name>
    <dbReference type="NCBI Taxonomy" id="1618568"/>
    <lineage>
        <taxon>Bacteria</taxon>
        <taxon>Candidatus Woeseibacteriota</taxon>
    </lineage>
</organism>
<keyword evidence="8 12" id="KW-0472">Membrane</keyword>
<keyword evidence="11" id="KW-0676">Redox-active center</keyword>
<evidence type="ECO:0000256" key="3">
    <source>
        <dbReference type="ARBA" id="ARBA00022448"/>
    </source>
</evidence>
<evidence type="ECO:0000256" key="11">
    <source>
        <dbReference type="ARBA" id="ARBA00023284"/>
    </source>
</evidence>
<dbReference type="Proteomes" id="UP000034738">
    <property type="component" value="Unassembled WGS sequence"/>
</dbReference>
<evidence type="ECO:0000256" key="9">
    <source>
        <dbReference type="ARBA" id="ARBA00023157"/>
    </source>
</evidence>
<evidence type="ECO:0000256" key="12">
    <source>
        <dbReference type="SAM" id="Phobius"/>
    </source>
</evidence>
<comment type="subcellular location">
    <subcellularLocation>
        <location evidence="1">Membrane</location>
        <topology evidence="1">Multi-pass membrane protein</topology>
    </subcellularLocation>
</comment>
<evidence type="ECO:0000313" key="13">
    <source>
        <dbReference type="EMBL" id="KKQ75289.1"/>
    </source>
</evidence>
<dbReference type="GO" id="GO:0016020">
    <property type="term" value="C:membrane"/>
    <property type="evidence" value="ECO:0007669"/>
    <property type="project" value="UniProtKB-SubCell"/>
</dbReference>
<accession>A0A0G0MNP7</accession>
<feature type="transmembrane region" description="Helical" evidence="12">
    <location>
        <begin position="81"/>
        <end position="99"/>
    </location>
</feature>
<evidence type="ECO:0000256" key="6">
    <source>
        <dbReference type="ARBA" id="ARBA00022989"/>
    </source>
</evidence>
<sequence>MDGVYFLSILVLIANIATLLIGAILFLGIGAVRGIGVFRNTILKFMQIYALQILLLISAVATSGSLYFSENLGFTPCKLCWYQRIFMYPQVVLILMAYIKKTNDVFKYIFALSIIGMFIAGYHYILQTFPNPYAPCGDVGYSVSCSVDFFKYFGYITIPWMSFSAFLINALVSLMNFKKNQI</sequence>
<evidence type="ECO:0000256" key="5">
    <source>
        <dbReference type="ARBA" id="ARBA00022982"/>
    </source>
</evidence>
<keyword evidence="9" id="KW-1015">Disulfide bond</keyword>
<evidence type="ECO:0000256" key="10">
    <source>
        <dbReference type="ARBA" id="ARBA00023186"/>
    </source>
</evidence>
<feature type="transmembrane region" description="Helical" evidence="12">
    <location>
        <begin position="6"/>
        <end position="27"/>
    </location>
</feature>
<proteinExistence type="inferred from homology"/>
<dbReference type="PANTHER" id="PTHR43469:SF1">
    <property type="entry name" value="SPBETA PROPHAGE-DERIVED DISULFIDE BOND FORMATION PROTEIN B"/>
    <property type="match status" value="1"/>
</dbReference>
<evidence type="ECO:0000256" key="8">
    <source>
        <dbReference type="ARBA" id="ARBA00023136"/>
    </source>
</evidence>
<dbReference type="Pfam" id="PF02600">
    <property type="entry name" value="DsbB"/>
    <property type="match status" value="1"/>
</dbReference>
<dbReference type="PANTHER" id="PTHR43469">
    <property type="entry name" value="DISULFIDE FORMATION PROTEIN-RELATED"/>
    <property type="match status" value="1"/>
</dbReference>
<evidence type="ECO:0000256" key="2">
    <source>
        <dbReference type="ARBA" id="ARBA00007602"/>
    </source>
</evidence>
<evidence type="ECO:0000313" key="14">
    <source>
        <dbReference type="Proteomes" id="UP000034738"/>
    </source>
</evidence>
<dbReference type="EMBL" id="LBUY01000006">
    <property type="protein sequence ID" value="KKQ75289.1"/>
    <property type="molecule type" value="Genomic_DNA"/>
</dbReference>
<dbReference type="InterPro" id="IPR003752">
    <property type="entry name" value="DiS_bond_form_DsbB/BdbC"/>
</dbReference>
<dbReference type="Gene3D" id="1.20.1550.10">
    <property type="entry name" value="DsbB-like"/>
    <property type="match status" value="1"/>
</dbReference>
<feature type="transmembrane region" description="Helical" evidence="12">
    <location>
        <begin position="152"/>
        <end position="172"/>
    </location>
</feature>
<reference evidence="13 14" key="1">
    <citation type="journal article" date="2015" name="Nature">
        <title>rRNA introns, odd ribosomes, and small enigmatic genomes across a large radiation of phyla.</title>
        <authorList>
            <person name="Brown C.T."/>
            <person name="Hug L.A."/>
            <person name="Thomas B.C."/>
            <person name="Sharon I."/>
            <person name="Castelle C.J."/>
            <person name="Singh A."/>
            <person name="Wilkins M.J."/>
            <person name="Williams K.H."/>
            <person name="Banfield J.F."/>
        </authorList>
    </citation>
    <scope>NUCLEOTIDE SEQUENCE [LARGE SCALE GENOMIC DNA]</scope>
</reference>
<gene>
    <name evidence="13" type="ORF">US95_C0006G0011</name>
</gene>
<dbReference type="AlphaFoldDB" id="A0A0G0MNP7"/>
<evidence type="ECO:0000256" key="4">
    <source>
        <dbReference type="ARBA" id="ARBA00022692"/>
    </source>
</evidence>
<dbReference type="GO" id="GO:0006457">
    <property type="term" value="P:protein folding"/>
    <property type="evidence" value="ECO:0007669"/>
    <property type="project" value="InterPro"/>
</dbReference>
<comment type="similarity">
    <text evidence="2">Belongs to the DsbB family. BdbC subfamily.</text>
</comment>
<comment type="caution">
    <text evidence="13">The sequence shown here is derived from an EMBL/GenBank/DDBJ whole genome shotgun (WGS) entry which is preliminary data.</text>
</comment>
<dbReference type="GO" id="GO:0015035">
    <property type="term" value="F:protein-disulfide reductase activity"/>
    <property type="evidence" value="ECO:0007669"/>
    <property type="project" value="InterPro"/>
</dbReference>
<dbReference type="InterPro" id="IPR023380">
    <property type="entry name" value="DsbB-like_sf"/>
</dbReference>
<keyword evidence="3" id="KW-0813">Transport</keyword>
<keyword evidence="7" id="KW-0560">Oxidoreductase</keyword>
<evidence type="ECO:0000256" key="1">
    <source>
        <dbReference type="ARBA" id="ARBA00004141"/>
    </source>
</evidence>
<feature type="transmembrane region" description="Helical" evidence="12">
    <location>
        <begin position="106"/>
        <end position="125"/>
    </location>
</feature>
<keyword evidence="6 12" id="KW-1133">Transmembrane helix</keyword>
<protein>
    <submittedName>
        <fullName evidence="13">Putative disulfide formation protein</fullName>
    </submittedName>
</protein>